<evidence type="ECO:0008006" key="4">
    <source>
        <dbReference type="Google" id="ProtNLM"/>
    </source>
</evidence>
<gene>
    <name evidence="2" type="ORF">ACFSW8_06890</name>
</gene>
<proteinExistence type="predicted"/>
<comment type="caution">
    <text evidence="2">The sequence shown here is derived from an EMBL/GenBank/DDBJ whole genome shotgun (WGS) entry which is preliminary data.</text>
</comment>
<sequence length="167" mass="18735">MQKQSPKPAGTVGMPAMLCALTGTILAISLEMMGFLVQPSLMLAQFWEREPFYLVDPYVLRGELNWVGAFLMSWSIAYFTLDCTKSWRRVMVGGMAFISVLAFAPSFMLWGILWLPFVSLIALAWTWGCAFLYASQHTMPADLAASQEALELKVETIPFPVKKKKVK</sequence>
<reference evidence="3" key="1">
    <citation type="journal article" date="2019" name="Int. J. Syst. Evol. Microbiol.">
        <title>The Global Catalogue of Microorganisms (GCM) 10K type strain sequencing project: providing services to taxonomists for standard genome sequencing and annotation.</title>
        <authorList>
            <consortium name="The Broad Institute Genomics Platform"/>
            <consortium name="The Broad Institute Genome Sequencing Center for Infectious Disease"/>
            <person name="Wu L."/>
            <person name="Ma J."/>
        </authorList>
    </citation>
    <scope>NUCLEOTIDE SEQUENCE [LARGE SCALE GENOMIC DNA]</scope>
    <source>
        <strain evidence="3">CCUG 57942</strain>
    </source>
</reference>
<dbReference type="Proteomes" id="UP001597389">
    <property type="component" value="Unassembled WGS sequence"/>
</dbReference>
<feature type="transmembrane region" description="Helical" evidence="1">
    <location>
        <begin position="64"/>
        <end position="81"/>
    </location>
</feature>
<dbReference type="EMBL" id="JBHUJB010000031">
    <property type="protein sequence ID" value="MFD2158618.1"/>
    <property type="molecule type" value="Genomic_DNA"/>
</dbReference>
<organism evidence="2 3">
    <name type="scientific">Rubritalea tangerina</name>
    <dbReference type="NCBI Taxonomy" id="430798"/>
    <lineage>
        <taxon>Bacteria</taxon>
        <taxon>Pseudomonadati</taxon>
        <taxon>Verrucomicrobiota</taxon>
        <taxon>Verrucomicrobiia</taxon>
        <taxon>Verrucomicrobiales</taxon>
        <taxon>Rubritaleaceae</taxon>
        <taxon>Rubritalea</taxon>
    </lineage>
</organism>
<name>A0ABW4Z9K7_9BACT</name>
<keyword evidence="1" id="KW-1133">Transmembrane helix</keyword>
<keyword evidence="1" id="KW-0472">Membrane</keyword>
<protein>
    <recommendedName>
        <fullName evidence="4">DUF2127 domain-containing protein</fullName>
    </recommendedName>
</protein>
<keyword evidence="3" id="KW-1185">Reference proteome</keyword>
<evidence type="ECO:0000256" key="1">
    <source>
        <dbReference type="SAM" id="Phobius"/>
    </source>
</evidence>
<keyword evidence="1" id="KW-0812">Transmembrane</keyword>
<dbReference type="RefSeq" id="WP_377177799.1">
    <property type="nucleotide sequence ID" value="NZ_JBHUJB010000031.1"/>
</dbReference>
<evidence type="ECO:0000313" key="2">
    <source>
        <dbReference type="EMBL" id="MFD2158618.1"/>
    </source>
</evidence>
<evidence type="ECO:0000313" key="3">
    <source>
        <dbReference type="Proteomes" id="UP001597389"/>
    </source>
</evidence>
<feature type="transmembrane region" description="Helical" evidence="1">
    <location>
        <begin position="12"/>
        <end position="37"/>
    </location>
</feature>
<feature type="transmembrane region" description="Helical" evidence="1">
    <location>
        <begin position="114"/>
        <end position="134"/>
    </location>
</feature>
<accession>A0ABW4Z9K7</accession>
<feature type="transmembrane region" description="Helical" evidence="1">
    <location>
        <begin position="90"/>
        <end position="108"/>
    </location>
</feature>